<sequence length="61" mass="7078">MITFIVYRIAKNFIAVKKELLVFLINHGLLFCRYGTENGFFSMFIFPIPWVNSGSNIMKVS</sequence>
<accession>A0A134AC93</accession>
<organism evidence="1 2">
    <name type="scientific">Aedoeadaptatus coxii</name>
    <dbReference type="NCBI Taxonomy" id="755172"/>
    <lineage>
        <taxon>Bacteria</taxon>
        <taxon>Bacillati</taxon>
        <taxon>Bacillota</taxon>
        <taxon>Tissierellia</taxon>
        <taxon>Tissierellales</taxon>
        <taxon>Peptoniphilaceae</taxon>
        <taxon>Aedoeadaptatus</taxon>
    </lineage>
</organism>
<evidence type="ECO:0000313" key="1">
    <source>
        <dbReference type="EMBL" id="KXB65326.1"/>
    </source>
</evidence>
<dbReference type="PATRIC" id="fig|755172.3.peg.1382"/>
<evidence type="ECO:0000313" key="2">
    <source>
        <dbReference type="Proteomes" id="UP000070442"/>
    </source>
</evidence>
<reference evidence="2" key="1">
    <citation type="submission" date="2016-01" db="EMBL/GenBank/DDBJ databases">
        <authorList>
            <person name="Mitreva M."/>
            <person name="Pepin K.H."/>
            <person name="Mihindukulasuriya K.A."/>
            <person name="Fulton R."/>
            <person name="Fronick C."/>
            <person name="O'Laughlin M."/>
            <person name="Miner T."/>
            <person name="Herter B."/>
            <person name="Rosa B.A."/>
            <person name="Cordes M."/>
            <person name="Tomlinson C."/>
            <person name="Wollam A."/>
            <person name="Palsikar V.B."/>
            <person name="Mardis E.R."/>
            <person name="Wilson R.K."/>
        </authorList>
    </citation>
    <scope>NUCLEOTIDE SEQUENCE [LARGE SCALE GENOMIC DNA]</scope>
    <source>
        <strain evidence="2">DNF00729</strain>
    </source>
</reference>
<dbReference type="AlphaFoldDB" id="A0A134AC93"/>
<keyword evidence="2" id="KW-1185">Reference proteome</keyword>
<comment type="caution">
    <text evidence="1">The sequence shown here is derived from an EMBL/GenBank/DDBJ whole genome shotgun (WGS) entry which is preliminary data.</text>
</comment>
<protein>
    <submittedName>
        <fullName evidence="1">Uncharacterized protein</fullName>
    </submittedName>
</protein>
<proteinExistence type="predicted"/>
<name>A0A134AC93_9FIRM</name>
<dbReference type="EMBL" id="LSDG01000043">
    <property type="protein sequence ID" value="KXB65326.1"/>
    <property type="molecule type" value="Genomic_DNA"/>
</dbReference>
<dbReference type="Proteomes" id="UP000070442">
    <property type="component" value="Unassembled WGS sequence"/>
</dbReference>
<gene>
    <name evidence="1" type="ORF">HMPREF1863_01422</name>
</gene>